<dbReference type="OrthoDB" id="8018687at2"/>
<feature type="transmembrane region" description="Helical" evidence="6">
    <location>
        <begin position="89"/>
        <end position="107"/>
    </location>
</feature>
<proteinExistence type="predicted"/>
<evidence type="ECO:0000259" key="7">
    <source>
        <dbReference type="Pfam" id="PF00892"/>
    </source>
</evidence>
<dbReference type="SUPFAM" id="SSF103481">
    <property type="entry name" value="Multidrug resistance efflux transporter EmrE"/>
    <property type="match status" value="2"/>
</dbReference>
<feature type="transmembrane region" description="Helical" evidence="6">
    <location>
        <begin position="147"/>
        <end position="166"/>
    </location>
</feature>
<evidence type="ECO:0000313" key="9">
    <source>
        <dbReference type="Proteomes" id="UP000326202"/>
    </source>
</evidence>
<feature type="domain" description="EamA" evidence="7">
    <location>
        <begin position="170"/>
        <end position="301"/>
    </location>
</feature>
<dbReference type="Gene3D" id="1.10.3730.20">
    <property type="match status" value="1"/>
</dbReference>
<dbReference type="InterPro" id="IPR037185">
    <property type="entry name" value="EmrE-like"/>
</dbReference>
<dbReference type="InterPro" id="IPR000620">
    <property type="entry name" value="EamA_dom"/>
</dbReference>
<evidence type="ECO:0000256" key="4">
    <source>
        <dbReference type="ARBA" id="ARBA00022989"/>
    </source>
</evidence>
<feature type="transmembrane region" description="Helical" evidence="6">
    <location>
        <begin position="231"/>
        <end position="249"/>
    </location>
</feature>
<comment type="subcellular location">
    <subcellularLocation>
        <location evidence="1">Cell membrane</location>
        <topology evidence="1">Multi-pass membrane protein</topology>
    </subcellularLocation>
</comment>
<keyword evidence="9" id="KW-1185">Reference proteome</keyword>
<evidence type="ECO:0000313" key="8">
    <source>
        <dbReference type="EMBL" id="QEX16160.1"/>
    </source>
</evidence>
<dbReference type="Proteomes" id="UP000326202">
    <property type="component" value="Chromosome"/>
</dbReference>
<dbReference type="PANTHER" id="PTHR32322">
    <property type="entry name" value="INNER MEMBRANE TRANSPORTER"/>
    <property type="match status" value="1"/>
</dbReference>
<dbReference type="AlphaFoldDB" id="A0A5J6MIN7"/>
<feature type="transmembrane region" description="Helical" evidence="6">
    <location>
        <begin position="206"/>
        <end position="225"/>
    </location>
</feature>
<keyword evidence="2" id="KW-1003">Cell membrane</keyword>
<reference evidence="8 9" key="1">
    <citation type="submission" date="2019-08" db="EMBL/GenBank/DDBJ databases">
        <title>Hyperibacter terrae gen. nov., sp. nov. and Hyperibacter viscosus sp. nov., two new members in the family Rhodospirillaceae isolated from the rhizosphere of Hypericum perforatum.</title>
        <authorList>
            <person name="Noviana Z."/>
        </authorList>
    </citation>
    <scope>NUCLEOTIDE SEQUENCE [LARGE SCALE GENOMIC DNA]</scope>
    <source>
        <strain evidence="8 9">R5913</strain>
    </source>
</reference>
<dbReference type="KEGG" id="htq:FRZ44_14520"/>
<evidence type="ECO:0000256" key="2">
    <source>
        <dbReference type="ARBA" id="ARBA00022475"/>
    </source>
</evidence>
<dbReference type="RefSeq" id="WP_151176551.1">
    <property type="nucleotide sequence ID" value="NZ_CP042906.1"/>
</dbReference>
<sequence>MTAPASSSDSAGLAAQAAHDLHRREGMGFAFIIACAAAFAFITPFSRISYDSGSTPLTIVTLRTGAFVLVALGILLAKRQRLRVSRHGLLNSLWLSVTAYGMSVGYLSSVAFIPVSLAVLILYTSPLLAGLMSAVSGRERLTLGKSVAIVLAFIGLAVAIGPTFAALDWRGIAWALAAAFSVASTSVFGGRAIAKDPPLTMNFFTNLWLLPLVLLLGPFTGSWGLPGSTVGGLAAAGAISCYIAGYMLWFLALQRITGMQVAMMMNIEPVVTIAFAVLVLGEHLSLIQYGGVVLTILALMAFTLGSRRRRAA</sequence>
<feature type="transmembrane region" description="Helical" evidence="6">
    <location>
        <begin position="113"/>
        <end position="135"/>
    </location>
</feature>
<keyword evidence="3 6" id="KW-0812">Transmembrane</keyword>
<dbReference type="GO" id="GO:0005886">
    <property type="term" value="C:plasma membrane"/>
    <property type="evidence" value="ECO:0007669"/>
    <property type="project" value="UniProtKB-SubCell"/>
</dbReference>
<keyword evidence="4 6" id="KW-1133">Transmembrane helix</keyword>
<feature type="transmembrane region" description="Helical" evidence="6">
    <location>
        <begin position="172"/>
        <end position="194"/>
    </location>
</feature>
<dbReference type="PANTHER" id="PTHR32322:SF18">
    <property type="entry name" value="S-ADENOSYLMETHIONINE_S-ADENOSYLHOMOCYSTEINE TRANSPORTER"/>
    <property type="match status" value="1"/>
</dbReference>
<keyword evidence="5 6" id="KW-0472">Membrane</keyword>
<dbReference type="EMBL" id="CP042906">
    <property type="protein sequence ID" value="QEX16160.1"/>
    <property type="molecule type" value="Genomic_DNA"/>
</dbReference>
<accession>A0A5J6MIN7</accession>
<evidence type="ECO:0000256" key="5">
    <source>
        <dbReference type="ARBA" id="ARBA00023136"/>
    </source>
</evidence>
<name>A0A5J6MIN7_9PROT</name>
<feature type="transmembrane region" description="Helical" evidence="6">
    <location>
        <begin position="26"/>
        <end position="45"/>
    </location>
</feature>
<evidence type="ECO:0000256" key="6">
    <source>
        <dbReference type="SAM" id="Phobius"/>
    </source>
</evidence>
<evidence type="ECO:0000256" key="1">
    <source>
        <dbReference type="ARBA" id="ARBA00004651"/>
    </source>
</evidence>
<feature type="transmembrane region" description="Helical" evidence="6">
    <location>
        <begin position="261"/>
        <end position="280"/>
    </location>
</feature>
<feature type="transmembrane region" description="Helical" evidence="6">
    <location>
        <begin position="286"/>
        <end position="305"/>
    </location>
</feature>
<evidence type="ECO:0000256" key="3">
    <source>
        <dbReference type="ARBA" id="ARBA00022692"/>
    </source>
</evidence>
<dbReference type="InterPro" id="IPR050638">
    <property type="entry name" value="AA-Vitamin_Transporters"/>
</dbReference>
<dbReference type="Pfam" id="PF00892">
    <property type="entry name" value="EamA"/>
    <property type="match status" value="2"/>
</dbReference>
<feature type="domain" description="EamA" evidence="7">
    <location>
        <begin position="27"/>
        <end position="159"/>
    </location>
</feature>
<organism evidence="8 9">
    <name type="scientific">Hypericibacter terrae</name>
    <dbReference type="NCBI Taxonomy" id="2602015"/>
    <lineage>
        <taxon>Bacteria</taxon>
        <taxon>Pseudomonadati</taxon>
        <taxon>Pseudomonadota</taxon>
        <taxon>Alphaproteobacteria</taxon>
        <taxon>Rhodospirillales</taxon>
        <taxon>Dongiaceae</taxon>
        <taxon>Hypericibacter</taxon>
    </lineage>
</organism>
<gene>
    <name evidence="8" type="ORF">FRZ44_14520</name>
</gene>
<protein>
    <submittedName>
        <fullName evidence="8">Membrane protein</fullName>
    </submittedName>
</protein>
<feature type="transmembrane region" description="Helical" evidence="6">
    <location>
        <begin position="57"/>
        <end position="77"/>
    </location>
</feature>